<evidence type="ECO:0000313" key="3">
    <source>
        <dbReference type="Proteomes" id="UP000574761"/>
    </source>
</evidence>
<dbReference type="Pfam" id="PF07812">
    <property type="entry name" value="TfuA"/>
    <property type="match status" value="1"/>
</dbReference>
<name>A0A7W6GJV7_9HYPH</name>
<comment type="caution">
    <text evidence="2">The sequence shown here is derived from an EMBL/GenBank/DDBJ whole genome shotgun (WGS) entry which is preliminary data.</text>
</comment>
<evidence type="ECO:0000259" key="1">
    <source>
        <dbReference type="Pfam" id="PF07812"/>
    </source>
</evidence>
<dbReference type="RefSeq" id="WP_183805286.1">
    <property type="nucleotide sequence ID" value="NZ_JACIEE010000005.1"/>
</dbReference>
<gene>
    <name evidence="2" type="ORF">GGQ64_002863</name>
</gene>
<reference evidence="2 3" key="1">
    <citation type="submission" date="2020-08" db="EMBL/GenBank/DDBJ databases">
        <title>Genomic Encyclopedia of Type Strains, Phase IV (KMG-IV): sequencing the most valuable type-strain genomes for metagenomic binning, comparative biology and taxonomic classification.</title>
        <authorList>
            <person name="Goeker M."/>
        </authorList>
    </citation>
    <scope>NUCLEOTIDE SEQUENCE [LARGE SCALE GENOMIC DNA]</scope>
    <source>
        <strain evidence="2 3">DSM 100211</strain>
    </source>
</reference>
<sequence>MAGELVVFLGPTLRRAEAAEILDAVYLPPAEQGSVVRAVRTYSPRAIVLIDGSFATAPAVRHKEILWALAKGIPVFGAASMGALRAAELAAVGMQGHGFIYRWYALTPMADDDEVAVAMCPPELGAAPLSEALINIRLTLRRAMRTGIVTAPERRALEAQARNMHFVDRSYARLLADARSTRIEESGGALDRLADWLPSGALDRKREDALGLLTKLARHPGLVLQRPDTPPFRLTEAWAYDLDAAGLWDDDIATILAGNSKMT</sequence>
<dbReference type="AlphaFoldDB" id="A0A7W6GJV7"/>
<protein>
    <recommendedName>
        <fullName evidence="1">TfuA-like core domain-containing protein</fullName>
    </recommendedName>
</protein>
<dbReference type="InterPro" id="IPR012924">
    <property type="entry name" value="TfuA_core"/>
</dbReference>
<dbReference type="EMBL" id="JACIEE010000005">
    <property type="protein sequence ID" value="MBB3977657.1"/>
    <property type="molecule type" value="Genomic_DNA"/>
</dbReference>
<dbReference type="Proteomes" id="UP000574761">
    <property type="component" value="Unassembled WGS sequence"/>
</dbReference>
<evidence type="ECO:0000313" key="2">
    <source>
        <dbReference type="EMBL" id="MBB3977657.1"/>
    </source>
</evidence>
<proteinExistence type="predicted"/>
<organism evidence="2 3">
    <name type="scientific">Mycoplana azooxidifex</name>
    <dbReference type="NCBI Taxonomy" id="1636188"/>
    <lineage>
        <taxon>Bacteria</taxon>
        <taxon>Pseudomonadati</taxon>
        <taxon>Pseudomonadota</taxon>
        <taxon>Alphaproteobacteria</taxon>
        <taxon>Hyphomicrobiales</taxon>
        <taxon>Rhizobiaceae</taxon>
        <taxon>Mycoplana</taxon>
    </lineage>
</organism>
<feature type="domain" description="TfuA-like core" evidence="1">
    <location>
        <begin position="51"/>
        <end position="170"/>
    </location>
</feature>
<keyword evidence="3" id="KW-1185">Reference proteome</keyword>
<accession>A0A7W6GJV7</accession>